<comment type="caution">
    <text evidence="1">The sequence shown here is derived from an EMBL/GenBank/DDBJ whole genome shotgun (WGS) entry which is preliminary data.</text>
</comment>
<sequence>MTVAIKEDTEAAVRWLRTPEAIRERCHALLALAGQGRLKHFALHLERLESAADYVAEVIRSNYPDLDIPYHARWRHFAAGGVDRWAALAADLGELDADAIARIRFDLCVPSVLLDAGAGPDWMFEEPGTHLSIGRSEGLAVASLHAFRAGAFSADPERPLRADASGLERVSASDIAACFQVEPTNPLVGVEGRANLMRALGAALRSRPDLFGDDEPRIGSLYDALKGKTVDGELPARTILAAVIAGFGPIWPSRIALGNENLGDVWRHSGIVADDATNGLVPFHKLSQWLSYSLVEIFEDAGIPVTGLDDLTGLPEYRNGGLFLDLGVLELRDPKLAETALPVDHEAVVEWRALTLALLDRIADPVRARLGKSAAEMPLARVLEGGTWAAGRKIAREKREGGGPPLQVLSDGTVF</sequence>
<reference evidence="2" key="1">
    <citation type="journal article" date="2019" name="Int. J. Syst. Evol. Microbiol.">
        <title>The Global Catalogue of Microorganisms (GCM) 10K type strain sequencing project: providing services to taxonomists for standard genome sequencing and annotation.</title>
        <authorList>
            <consortium name="The Broad Institute Genomics Platform"/>
            <consortium name="The Broad Institute Genome Sequencing Center for Infectious Disease"/>
            <person name="Wu L."/>
            <person name="Ma J."/>
        </authorList>
    </citation>
    <scope>NUCLEOTIDE SEQUENCE [LARGE SCALE GENOMIC DNA]</scope>
    <source>
        <strain evidence="2">CGMCC 1.16444</strain>
    </source>
</reference>
<dbReference type="PANTHER" id="PTHR31687">
    <property type="match status" value="1"/>
</dbReference>
<dbReference type="RefSeq" id="WP_114958654.1">
    <property type="nucleotide sequence ID" value="NZ_JBHSJF010000010.1"/>
</dbReference>
<dbReference type="PANTHER" id="PTHR31687:SF3">
    <property type="entry name" value="PROTEIN URG3"/>
    <property type="match status" value="1"/>
</dbReference>
<name>A0ABV9Z719_9HYPH</name>
<organism evidence="1 2">
    <name type="scientific">Flaviflagellibacter deserti</name>
    <dbReference type="NCBI Taxonomy" id="2267266"/>
    <lineage>
        <taxon>Bacteria</taxon>
        <taxon>Pseudomonadati</taxon>
        <taxon>Pseudomonadota</taxon>
        <taxon>Alphaproteobacteria</taxon>
        <taxon>Hyphomicrobiales</taxon>
        <taxon>Flaviflagellibacter</taxon>
    </lineage>
</organism>
<dbReference type="Proteomes" id="UP001595796">
    <property type="component" value="Unassembled WGS sequence"/>
</dbReference>
<accession>A0ABV9Z719</accession>
<gene>
    <name evidence="1" type="ORF">ACFPFW_18335</name>
</gene>
<dbReference type="Pfam" id="PF07958">
    <property type="entry name" value="DUF1688"/>
    <property type="match status" value="1"/>
</dbReference>
<proteinExistence type="predicted"/>
<evidence type="ECO:0000313" key="2">
    <source>
        <dbReference type="Proteomes" id="UP001595796"/>
    </source>
</evidence>
<evidence type="ECO:0000313" key="1">
    <source>
        <dbReference type="EMBL" id="MFC5069977.1"/>
    </source>
</evidence>
<protein>
    <submittedName>
        <fullName evidence="1">URC4/urg3 family protein</fullName>
    </submittedName>
</protein>
<dbReference type="EMBL" id="JBHSJF010000010">
    <property type="protein sequence ID" value="MFC5069977.1"/>
    <property type="molecule type" value="Genomic_DNA"/>
</dbReference>
<keyword evidence="2" id="KW-1185">Reference proteome</keyword>
<dbReference type="InterPro" id="IPR012469">
    <property type="entry name" value="DUF1688"/>
</dbReference>